<proteinExistence type="inferred from homology"/>
<dbReference type="Gene3D" id="3.40.50.1820">
    <property type="entry name" value="alpha/beta hydrolase"/>
    <property type="match status" value="1"/>
</dbReference>
<gene>
    <name evidence="4" type="ORF">BGW38_007341</name>
</gene>
<dbReference type="OrthoDB" id="408631at2759"/>
<name>A0A9P6KGW0_9FUNG</name>
<accession>A0A9P6KGW0</accession>
<dbReference type="PANTHER" id="PTHR48081">
    <property type="entry name" value="AB HYDROLASE SUPERFAMILY PROTEIN C4A8.06C"/>
    <property type="match status" value="1"/>
</dbReference>
<dbReference type="AlphaFoldDB" id="A0A9P6KGW0"/>
<dbReference type="Proteomes" id="UP000780801">
    <property type="component" value="Unassembled WGS sequence"/>
</dbReference>
<keyword evidence="5" id="KW-1185">Reference proteome</keyword>
<reference evidence="4" key="1">
    <citation type="journal article" date="2020" name="Fungal Divers.">
        <title>Resolving the Mortierellaceae phylogeny through synthesis of multi-gene phylogenetics and phylogenomics.</title>
        <authorList>
            <person name="Vandepol N."/>
            <person name="Liber J."/>
            <person name="Desiro A."/>
            <person name="Na H."/>
            <person name="Kennedy M."/>
            <person name="Barry K."/>
            <person name="Grigoriev I.V."/>
            <person name="Miller A.N."/>
            <person name="O'Donnell K."/>
            <person name="Stajich J.E."/>
            <person name="Bonito G."/>
        </authorList>
    </citation>
    <scope>NUCLEOTIDE SEQUENCE</scope>
    <source>
        <strain evidence="4">KOD1015</strain>
    </source>
</reference>
<comment type="caution">
    <text evidence="4">The sequence shown here is derived from an EMBL/GenBank/DDBJ whole genome shotgun (WGS) entry which is preliminary data.</text>
</comment>
<evidence type="ECO:0000256" key="2">
    <source>
        <dbReference type="ARBA" id="ARBA00022801"/>
    </source>
</evidence>
<protein>
    <recommendedName>
        <fullName evidence="3">Alpha/beta hydrolase fold-3 domain-containing protein</fullName>
    </recommendedName>
</protein>
<dbReference type="InterPro" id="IPR013094">
    <property type="entry name" value="AB_hydrolase_3"/>
</dbReference>
<dbReference type="InterPro" id="IPR050300">
    <property type="entry name" value="GDXG_lipolytic_enzyme"/>
</dbReference>
<evidence type="ECO:0000259" key="3">
    <source>
        <dbReference type="Pfam" id="PF07859"/>
    </source>
</evidence>
<dbReference type="SUPFAM" id="SSF53474">
    <property type="entry name" value="alpha/beta-Hydrolases"/>
    <property type="match status" value="1"/>
</dbReference>
<organism evidence="4 5">
    <name type="scientific">Lunasporangiospora selenospora</name>
    <dbReference type="NCBI Taxonomy" id="979761"/>
    <lineage>
        <taxon>Eukaryota</taxon>
        <taxon>Fungi</taxon>
        <taxon>Fungi incertae sedis</taxon>
        <taxon>Mucoromycota</taxon>
        <taxon>Mortierellomycotina</taxon>
        <taxon>Mortierellomycetes</taxon>
        <taxon>Mortierellales</taxon>
        <taxon>Mortierellaceae</taxon>
        <taxon>Lunasporangiospora</taxon>
    </lineage>
</organism>
<dbReference type="PROSITE" id="PS01173">
    <property type="entry name" value="LIPASE_GDXG_HIS"/>
    <property type="match status" value="1"/>
</dbReference>
<comment type="similarity">
    <text evidence="1">Belongs to the 'GDXG' lipolytic enzyme family.</text>
</comment>
<keyword evidence="2" id="KW-0378">Hydrolase</keyword>
<dbReference type="GO" id="GO:0016787">
    <property type="term" value="F:hydrolase activity"/>
    <property type="evidence" value="ECO:0007669"/>
    <property type="project" value="UniProtKB-KW"/>
</dbReference>
<dbReference type="InterPro" id="IPR002168">
    <property type="entry name" value="Lipase_GDXG_HIS_AS"/>
</dbReference>
<evidence type="ECO:0000313" key="5">
    <source>
        <dbReference type="Proteomes" id="UP000780801"/>
    </source>
</evidence>
<sequence length="481" mass="52310">MSSPSAAQKLLGLIRIIVPKVPLIVSTTLVHYALGPPKKSWPYKLSITIALLRSFLAQINHVPIKDSQAMSRRVTDEDAPVNAGAVSFMSSVPGQYRDKAAAHLHMLFERQGIDDTKLGWDWRNDPRLTSEPLEGEWTWVRGVDEKELSKKKTVLYLHGGGYFLASIRTHRWATWGMANLADAKALVGYFAAIDYRLAPDSPFPAALQDALAAYLYLLHPPAESGQAAVDPKNLVIMGDSAGGGLTFATMLAIRDAGLPIPAGVIGWSPWLDLLHSMPSVLTNAPSDYLPAEGFTQGGQGSLTKVAKLAASMKPGENVLHHPDLPEIQHYATNAVLGCPYVSPVVVNSLEGTCSMLVIAGDGELLRDEAIVFAIRGAAAKKKEGDHTEVQLLVYDDMPHVFPMFDFLVSARHALQESADFIRRVTPSQESKASPMTRATSERFLRVSTEGETRPLEKEAVQGWQERLGKLGGGPQVLAQLK</sequence>
<evidence type="ECO:0000313" key="4">
    <source>
        <dbReference type="EMBL" id="KAF9584170.1"/>
    </source>
</evidence>
<evidence type="ECO:0000256" key="1">
    <source>
        <dbReference type="ARBA" id="ARBA00010515"/>
    </source>
</evidence>
<dbReference type="EMBL" id="JAABOA010000483">
    <property type="protein sequence ID" value="KAF9584170.1"/>
    <property type="molecule type" value="Genomic_DNA"/>
</dbReference>
<dbReference type="InterPro" id="IPR029058">
    <property type="entry name" value="AB_hydrolase_fold"/>
</dbReference>
<dbReference type="Pfam" id="PF07859">
    <property type="entry name" value="Abhydrolase_3"/>
    <property type="match status" value="1"/>
</dbReference>
<feature type="domain" description="Alpha/beta hydrolase fold-3" evidence="3">
    <location>
        <begin position="154"/>
        <end position="402"/>
    </location>
</feature>
<dbReference type="PANTHER" id="PTHR48081:SF8">
    <property type="entry name" value="ALPHA_BETA HYDROLASE FOLD-3 DOMAIN-CONTAINING PROTEIN-RELATED"/>
    <property type="match status" value="1"/>
</dbReference>